<proteinExistence type="predicted"/>
<dbReference type="Pfam" id="PF01578">
    <property type="entry name" value="Cytochrom_C_asm"/>
    <property type="match status" value="1"/>
</dbReference>
<comment type="caution">
    <text evidence="3">The sequence shown here is derived from an EMBL/GenBank/DDBJ whole genome shotgun (WGS) entry which is preliminary data.</text>
</comment>
<dbReference type="Proteomes" id="UP000614811">
    <property type="component" value="Unassembled WGS sequence"/>
</dbReference>
<sequence length="266" mass="29311">MALYLVATLLIVMHIRNTVSGNNAPPRKTYIRAAFAFGTLACLLHIAAAWQLSQTGTAFNFGLHSMTTVVSAVVVGIFLLGSTALPIRRLGVLVFPLTIASLLFTLLWDDAPLIMRNTSTTFRLHLLVSICAYAMLALAAVQALLYSYQERQIKHRASPRMLMALPPLQTMEVLLFRLAGMGFVLLTLTLASGAIFSQQIFGNPFIFKHHTILAMLGWLVFATLLYRRVRHGMRGSQAVLWTVGGFLLIQLGYFGTKIVSESLSVQ</sequence>
<name>A0A918RS57_9GAMM</name>
<feature type="transmembrane region" description="Helical" evidence="1">
    <location>
        <begin position="207"/>
        <end position="226"/>
    </location>
</feature>
<dbReference type="EMBL" id="BMXA01000002">
    <property type="protein sequence ID" value="GHA07664.1"/>
    <property type="molecule type" value="Genomic_DNA"/>
</dbReference>
<dbReference type="InterPro" id="IPR052372">
    <property type="entry name" value="YpjD/HemX"/>
</dbReference>
<evidence type="ECO:0000259" key="2">
    <source>
        <dbReference type="Pfam" id="PF01578"/>
    </source>
</evidence>
<dbReference type="GO" id="GO:0017004">
    <property type="term" value="P:cytochrome complex assembly"/>
    <property type="evidence" value="ECO:0007669"/>
    <property type="project" value="InterPro"/>
</dbReference>
<keyword evidence="1" id="KW-0812">Transmembrane</keyword>
<feature type="transmembrane region" description="Helical" evidence="1">
    <location>
        <begin position="124"/>
        <end position="146"/>
    </location>
</feature>
<evidence type="ECO:0000313" key="3">
    <source>
        <dbReference type="EMBL" id="GHA07664.1"/>
    </source>
</evidence>
<feature type="transmembrane region" description="Helical" evidence="1">
    <location>
        <begin position="58"/>
        <end position="81"/>
    </location>
</feature>
<keyword evidence="4" id="KW-1185">Reference proteome</keyword>
<feature type="transmembrane region" description="Helical" evidence="1">
    <location>
        <begin position="174"/>
        <end position="195"/>
    </location>
</feature>
<keyword evidence="1" id="KW-0472">Membrane</keyword>
<feature type="domain" description="Cytochrome c assembly protein" evidence="2">
    <location>
        <begin position="40"/>
        <end position="263"/>
    </location>
</feature>
<protein>
    <submittedName>
        <fullName evidence="3">Membrane protein</fullName>
    </submittedName>
</protein>
<dbReference type="AlphaFoldDB" id="A0A918RS57"/>
<organism evidence="3 4">
    <name type="scientific">Arenicella chitinivorans</name>
    <dbReference type="NCBI Taxonomy" id="1329800"/>
    <lineage>
        <taxon>Bacteria</taxon>
        <taxon>Pseudomonadati</taxon>
        <taxon>Pseudomonadota</taxon>
        <taxon>Gammaproteobacteria</taxon>
        <taxon>Arenicellales</taxon>
        <taxon>Arenicellaceae</taxon>
        <taxon>Arenicella</taxon>
    </lineage>
</organism>
<evidence type="ECO:0000313" key="4">
    <source>
        <dbReference type="Proteomes" id="UP000614811"/>
    </source>
</evidence>
<keyword evidence="1" id="KW-1133">Transmembrane helix</keyword>
<reference evidence="3" key="1">
    <citation type="journal article" date="2014" name="Int. J. Syst. Evol. Microbiol.">
        <title>Complete genome sequence of Corynebacterium casei LMG S-19264T (=DSM 44701T), isolated from a smear-ripened cheese.</title>
        <authorList>
            <consortium name="US DOE Joint Genome Institute (JGI-PGF)"/>
            <person name="Walter F."/>
            <person name="Albersmeier A."/>
            <person name="Kalinowski J."/>
            <person name="Ruckert C."/>
        </authorList>
    </citation>
    <scope>NUCLEOTIDE SEQUENCE</scope>
    <source>
        <strain evidence="3">KCTC 12711</strain>
    </source>
</reference>
<dbReference type="PANTHER" id="PTHR38034:SF1">
    <property type="entry name" value="INNER MEMBRANE PROTEIN YPJD"/>
    <property type="match status" value="1"/>
</dbReference>
<dbReference type="GO" id="GO:0020037">
    <property type="term" value="F:heme binding"/>
    <property type="evidence" value="ECO:0007669"/>
    <property type="project" value="InterPro"/>
</dbReference>
<feature type="transmembrane region" description="Helical" evidence="1">
    <location>
        <begin position="238"/>
        <end position="256"/>
    </location>
</feature>
<dbReference type="InterPro" id="IPR002541">
    <property type="entry name" value="Cyt_c_assembly"/>
</dbReference>
<feature type="transmembrane region" description="Helical" evidence="1">
    <location>
        <begin position="90"/>
        <end position="108"/>
    </location>
</feature>
<feature type="transmembrane region" description="Helical" evidence="1">
    <location>
        <begin position="30"/>
        <end position="52"/>
    </location>
</feature>
<evidence type="ECO:0000256" key="1">
    <source>
        <dbReference type="SAM" id="Phobius"/>
    </source>
</evidence>
<dbReference type="PANTHER" id="PTHR38034">
    <property type="entry name" value="INNER MEMBRANE PROTEIN YPJD"/>
    <property type="match status" value="1"/>
</dbReference>
<gene>
    <name evidence="3" type="ORF">GCM10008090_16860</name>
</gene>
<accession>A0A918RS57</accession>
<reference evidence="3" key="2">
    <citation type="submission" date="2020-09" db="EMBL/GenBank/DDBJ databases">
        <authorList>
            <person name="Sun Q."/>
            <person name="Kim S."/>
        </authorList>
    </citation>
    <scope>NUCLEOTIDE SEQUENCE</scope>
    <source>
        <strain evidence="3">KCTC 12711</strain>
    </source>
</reference>